<dbReference type="GO" id="GO:0003857">
    <property type="term" value="F:(3S)-3-hydroxyacyl-CoA dehydrogenase (NAD+) activity"/>
    <property type="evidence" value="ECO:0007669"/>
    <property type="project" value="TreeGrafter"/>
</dbReference>
<reference evidence="5 6" key="1">
    <citation type="submission" date="2018-12" db="EMBL/GenBank/DDBJ databases">
        <authorList>
            <consortium name="Pathogen Informatics"/>
        </authorList>
    </citation>
    <scope>NUCLEOTIDE SEQUENCE [LARGE SCALE GENOMIC DNA]</scope>
    <source>
        <strain evidence="5 6">NCTC10437</strain>
    </source>
</reference>
<evidence type="ECO:0000256" key="1">
    <source>
        <dbReference type="ARBA" id="ARBA00005254"/>
    </source>
</evidence>
<feature type="region of interest" description="Disordered" evidence="2">
    <location>
        <begin position="148"/>
        <end position="172"/>
    </location>
</feature>
<dbReference type="InterPro" id="IPR002539">
    <property type="entry name" value="MaoC-like_dom"/>
</dbReference>
<sequence>MPINLDEAIGAELDPVEFSWSSSDIQLYHLGLGAGGDPMDKRELRYLLDGHPQVLPTFGNVAQSFHMTEPPAVRFPGIDIELSKVLHASEAVTVPGPVPASGTGIAVTRFTEIWDKGKAAVIWSETEVKDPGGTLLWTQKRSIFARGEGGFGGDRGPSAAPAQSDRAPDLELSVPTSPAQALLYRMCGDRNPLHSDPEFAAAAGFPRPILHGLCTYGMTCKALVDNLLDGDVTGLKSYGARMAGVVFPGETLKVSVWKNSGDAAGSYSAVVTAPERDDAVALAGVEFVPA</sequence>
<dbReference type="PANTHER" id="PTHR13078">
    <property type="entry name" value="PEROXISOMAL MULTIFUNCTIONAL ENZYME TYPE 2-RELATED"/>
    <property type="match status" value="1"/>
</dbReference>
<dbReference type="EMBL" id="LR134356">
    <property type="protein sequence ID" value="VEG57981.1"/>
    <property type="molecule type" value="Genomic_DNA"/>
</dbReference>
<name>A0A448J017_MYCAU</name>
<gene>
    <name evidence="5" type="ORF">NCTC10437_05003</name>
</gene>
<protein>
    <submittedName>
        <fullName evidence="5">Acyl dehydratase</fullName>
    </submittedName>
</protein>
<dbReference type="GO" id="GO:0044594">
    <property type="term" value="F:17-beta-hydroxysteroid dehydrogenase (NAD+) activity"/>
    <property type="evidence" value="ECO:0007669"/>
    <property type="project" value="TreeGrafter"/>
</dbReference>
<dbReference type="STRING" id="1791.GCA_001049355_04290"/>
<proteinExistence type="inferred from homology"/>
<evidence type="ECO:0000313" key="5">
    <source>
        <dbReference type="EMBL" id="VEG57981.1"/>
    </source>
</evidence>
<dbReference type="AlphaFoldDB" id="A0A448J017"/>
<organism evidence="5 6">
    <name type="scientific">Mycolicibacterium aurum</name>
    <name type="common">Mycobacterium aurum</name>
    <dbReference type="NCBI Taxonomy" id="1791"/>
    <lineage>
        <taxon>Bacteria</taxon>
        <taxon>Bacillati</taxon>
        <taxon>Actinomycetota</taxon>
        <taxon>Actinomycetes</taxon>
        <taxon>Mycobacteriales</taxon>
        <taxon>Mycobacteriaceae</taxon>
        <taxon>Mycolicibacterium</taxon>
    </lineage>
</organism>
<keyword evidence="6" id="KW-1185">Reference proteome</keyword>
<dbReference type="RefSeq" id="WP_048634144.1">
    <property type="nucleotide sequence ID" value="NZ_CVQQ01000017.1"/>
</dbReference>
<dbReference type="PANTHER" id="PTHR13078:SF59">
    <property type="entry name" value="ENOYL-COA HYDRATASE CHSH3"/>
    <property type="match status" value="1"/>
</dbReference>
<evidence type="ECO:0000256" key="2">
    <source>
        <dbReference type="SAM" id="MobiDB-lite"/>
    </source>
</evidence>
<dbReference type="InterPro" id="IPR054357">
    <property type="entry name" value="MFE-2_N"/>
</dbReference>
<dbReference type="Pfam" id="PF01575">
    <property type="entry name" value="MaoC_dehydratas"/>
    <property type="match status" value="1"/>
</dbReference>
<dbReference type="GO" id="GO:0006635">
    <property type="term" value="P:fatty acid beta-oxidation"/>
    <property type="evidence" value="ECO:0007669"/>
    <property type="project" value="TreeGrafter"/>
</dbReference>
<feature type="domain" description="Peroxisomal multifunctional enzyme type 2-like N-terminal" evidence="4">
    <location>
        <begin position="18"/>
        <end position="147"/>
    </location>
</feature>
<dbReference type="OrthoDB" id="5522043at2"/>
<accession>A0A448J017</accession>
<evidence type="ECO:0000259" key="3">
    <source>
        <dbReference type="Pfam" id="PF01575"/>
    </source>
</evidence>
<dbReference type="KEGG" id="mauu:NCTC10437_05003"/>
<dbReference type="CDD" id="cd03448">
    <property type="entry name" value="HDE_HSD"/>
    <property type="match status" value="1"/>
</dbReference>
<dbReference type="Pfam" id="PF22622">
    <property type="entry name" value="MFE-2_hydrat-2_N"/>
    <property type="match status" value="1"/>
</dbReference>
<feature type="domain" description="MaoC-like" evidence="3">
    <location>
        <begin position="164"/>
        <end position="262"/>
    </location>
</feature>
<dbReference type="Proteomes" id="UP000279306">
    <property type="component" value="Chromosome"/>
</dbReference>
<evidence type="ECO:0000313" key="6">
    <source>
        <dbReference type="Proteomes" id="UP000279306"/>
    </source>
</evidence>
<dbReference type="Gene3D" id="3.10.129.10">
    <property type="entry name" value="Hotdog Thioesterase"/>
    <property type="match status" value="2"/>
</dbReference>
<evidence type="ECO:0000259" key="4">
    <source>
        <dbReference type="Pfam" id="PF22622"/>
    </source>
</evidence>
<dbReference type="GO" id="GO:0004300">
    <property type="term" value="F:enoyl-CoA hydratase activity"/>
    <property type="evidence" value="ECO:0007669"/>
    <property type="project" value="TreeGrafter"/>
</dbReference>
<dbReference type="SUPFAM" id="SSF54637">
    <property type="entry name" value="Thioesterase/thiol ester dehydrase-isomerase"/>
    <property type="match status" value="2"/>
</dbReference>
<dbReference type="InterPro" id="IPR029069">
    <property type="entry name" value="HotDog_dom_sf"/>
</dbReference>
<comment type="similarity">
    <text evidence="1">Belongs to the enoyl-CoA hydratase/isomerase family.</text>
</comment>